<proteinExistence type="predicted"/>
<name>A0AAW9CYI1_BURTH</name>
<dbReference type="AlphaFoldDB" id="A0AAW9CYI1"/>
<reference evidence="2" key="1">
    <citation type="submission" date="2018-08" db="EMBL/GenBank/DDBJ databases">
        <title>Identification of Burkholderia cepacia strains that express a Burkholderia pseudomallei-like capsular polysaccharide.</title>
        <authorList>
            <person name="Burtnick M.N."/>
            <person name="Vongsouvath M."/>
            <person name="Newton P."/>
            <person name="Wuthiekanun V."/>
            <person name="Limmathurotsakul D."/>
            <person name="Brett P.J."/>
            <person name="Chantratita N."/>
            <person name="Dance D.A."/>
        </authorList>
    </citation>
    <scope>NUCLEOTIDE SEQUENCE</scope>
    <source>
        <strain evidence="2">SBXCC001</strain>
    </source>
</reference>
<evidence type="ECO:0000256" key="1">
    <source>
        <dbReference type="SAM" id="MobiDB-lite"/>
    </source>
</evidence>
<dbReference type="Proteomes" id="UP001272137">
    <property type="component" value="Unassembled WGS sequence"/>
</dbReference>
<feature type="region of interest" description="Disordered" evidence="1">
    <location>
        <begin position="60"/>
        <end position="135"/>
    </location>
</feature>
<evidence type="ECO:0000313" key="3">
    <source>
        <dbReference type="Proteomes" id="UP001272137"/>
    </source>
</evidence>
<protein>
    <submittedName>
        <fullName evidence="2">Uncharacterized protein</fullName>
    </submittedName>
</protein>
<organism evidence="2 3">
    <name type="scientific">Burkholderia thailandensis</name>
    <dbReference type="NCBI Taxonomy" id="57975"/>
    <lineage>
        <taxon>Bacteria</taxon>
        <taxon>Pseudomonadati</taxon>
        <taxon>Pseudomonadota</taxon>
        <taxon>Betaproteobacteria</taxon>
        <taxon>Burkholderiales</taxon>
        <taxon>Burkholderiaceae</taxon>
        <taxon>Burkholderia</taxon>
        <taxon>pseudomallei group</taxon>
    </lineage>
</organism>
<comment type="caution">
    <text evidence="2">The sequence shown here is derived from an EMBL/GenBank/DDBJ whole genome shotgun (WGS) entry which is preliminary data.</text>
</comment>
<dbReference type="EMBL" id="QXCT01000002">
    <property type="protein sequence ID" value="MDW9255690.1"/>
    <property type="molecule type" value="Genomic_DNA"/>
</dbReference>
<sequence>MAEGSHLRSVSSVGCAIGRRARRHRAGHGAIARAGAGLGCPVGVSRRILKRFVRGCRASEAGGAQRGAFGSSVAAERPRASGARQHAPGTAPGTPFAPPPGPSPRRAAACPERPPAATADLSRIIDRFRNPPPPA</sequence>
<gene>
    <name evidence="2" type="ORF">C7S16_0303</name>
</gene>
<accession>A0AAW9CYI1</accession>
<evidence type="ECO:0000313" key="2">
    <source>
        <dbReference type="EMBL" id="MDW9255690.1"/>
    </source>
</evidence>
<feature type="compositionally biased region" description="Low complexity" evidence="1">
    <location>
        <begin position="104"/>
        <end position="119"/>
    </location>
</feature>